<keyword evidence="1" id="KW-0812">Transmembrane</keyword>
<keyword evidence="1" id="KW-0472">Membrane</keyword>
<evidence type="ECO:0000313" key="2">
    <source>
        <dbReference type="EMBL" id="CAB4689352.1"/>
    </source>
</evidence>
<name>A0A6J6NTQ0_9ZZZZ</name>
<proteinExistence type="predicted"/>
<reference evidence="2" key="1">
    <citation type="submission" date="2020-05" db="EMBL/GenBank/DDBJ databases">
        <authorList>
            <person name="Chiriac C."/>
            <person name="Salcher M."/>
            <person name="Ghai R."/>
            <person name="Kavagutti S V."/>
        </authorList>
    </citation>
    <scope>NUCLEOTIDE SEQUENCE</scope>
</reference>
<accession>A0A6J6NTQ0</accession>
<dbReference type="EMBL" id="CAEZXP010000001">
    <property type="protein sequence ID" value="CAB4689352.1"/>
    <property type="molecule type" value="Genomic_DNA"/>
</dbReference>
<gene>
    <name evidence="2" type="ORF">UFOPK2399_00588</name>
</gene>
<sequence>MLVVDGWARMSASSEQEETEMEAIWTLVTASFVLVVLGSVAFGVVRMFGFGPHRH</sequence>
<protein>
    <submittedName>
        <fullName evidence="2">Unannotated protein</fullName>
    </submittedName>
</protein>
<evidence type="ECO:0000256" key="1">
    <source>
        <dbReference type="SAM" id="Phobius"/>
    </source>
</evidence>
<feature type="transmembrane region" description="Helical" evidence="1">
    <location>
        <begin position="23"/>
        <end position="45"/>
    </location>
</feature>
<keyword evidence="1" id="KW-1133">Transmembrane helix</keyword>
<dbReference type="AlphaFoldDB" id="A0A6J6NTQ0"/>
<organism evidence="2">
    <name type="scientific">freshwater metagenome</name>
    <dbReference type="NCBI Taxonomy" id="449393"/>
    <lineage>
        <taxon>unclassified sequences</taxon>
        <taxon>metagenomes</taxon>
        <taxon>ecological metagenomes</taxon>
    </lineage>
</organism>